<proteinExistence type="predicted"/>
<reference evidence="2 3" key="1">
    <citation type="submission" date="2018-06" db="EMBL/GenBank/DDBJ databases">
        <title>Spirosoma sp. HMF3257 Genome sequencing and assembly.</title>
        <authorList>
            <person name="Kang H."/>
            <person name="Cha I."/>
            <person name="Kim H."/>
            <person name="Kang J."/>
            <person name="Joh K."/>
        </authorList>
    </citation>
    <scope>NUCLEOTIDE SEQUENCE [LARGE SCALE GENOMIC DNA]</scope>
    <source>
        <strain evidence="2 3">HMF3257</strain>
    </source>
</reference>
<feature type="transmembrane region" description="Helical" evidence="1">
    <location>
        <begin position="195"/>
        <end position="215"/>
    </location>
</feature>
<keyword evidence="1" id="KW-0812">Transmembrane</keyword>
<dbReference type="AlphaFoldDB" id="A0A327NKR9"/>
<evidence type="ECO:0000313" key="2">
    <source>
        <dbReference type="EMBL" id="RAI75971.1"/>
    </source>
</evidence>
<dbReference type="OrthoDB" id="954494at2"/>
<keyword evidence="1" id="KW-0472">Membrane</keyword>
<feature type="transmembrane region" description="Helical" evidence="1">
    <location>
        <begin position="151"/>
        <end position="175"/>
    </location>
</feature>
<evidence type="ECO:0000313" key="3">
    <source>
        <dbReference type="Proteomes" id="UP000249016"/>
    </source>
</evidence>
<organism evidence="2 3">
    <name type="scientific">Spirosoma telluris</name>
    <dbReference type="NCBI Taxonomy" id="2183553"/>
    <lineage>
        <taxon>Bacteria</taxon>
        <taxon>Pseudomonadati</taxon>
        <taxon>Bacteroidota</taxon>
        <taxon>Cytophagia</taxon>
        <taxon>Cytophagales</taxon>
        <taxon>Cytophagaceae</taxon>
        <taxon>Spirosoma</taxon>
    </lineage>
</organism>
<dbReference type="EMBL" id="QLII01000001">
    <property type="protein sequence ID" value="RAI75971.1"/>
    <property type="molecule type" value="Genomic_DNA"/>
</dbReference>
<accession>A0A327NKR9</accession>
<feature type="transmembrane region" description="Helical" evidence="1">
    <location>
        <begin position="98"/>
        <end position="115"/>
    </location>
</feature>
<evidence type="ECO:0000256" key="1">
    <source>
        <dbReference type="SAM" id="Phobius"/>
    </source>
</evidence>
<feature type="transmembrane region" description="Helical" evidence="1">
    <location>
        <begin position="43"/>
        <end position="62"/>
    </location>
</feature>
<gene>
    <name evidence="2" type="ORF">HMF3257_20620</name>
</gene>
<keyword evidence="1" id="KW-1133">Transmembrane helix</keyword>
<feature type="transmembrane region" description="Helical" evidence="1">
    <location>
        <begin position="68"/>
        <end position="89"/>
    </location>
</feature>
<name>A0A327NKR9_9BACT</name>
<dbReference type="Proteomes" id="UP000249016">
    <property type="component" value="Unassembled WGS sequence"/>
</dbReference>
<feature type="transmembrane region" description="Helical" evidence="1">
    <location>
        <begin position="121"/>
        <end position="139"/>
    </location>
</feature>
<protein>
    <submittedName>
        <fullName evidence="2">Uncharacterized protein</fullName>
    </submittedName>
</protein>
<dbReference type="RefSeq" id="WP_111344971.1">
    <property type="nucleotide sequence ID" value="NZ_QLII01000001.1"/>
</dbReference>
<sequence length="225" mass="26517">MLDRLLELWAKYPIDLFSHLSSSLPIVLGAIRLKSLNKSAIYIWLFFIFCFAKDTYALWHVLYALNTFYIQNLEAIFQTVLIGIIYYYCFDVRLSKRIIISLTLVCLSIILFSYSEIRVSVRALSIFRLLSISLSLAYFNKILVDMRVNNVLLHTMFWFSAGLLLYASGTFFIMLFSEYWYKDINKVPAEVFDKYWNATQILFIFFCLLSAYGLWVSKYDQENLL</sequence>
<keyword evidence="3" id="KW-1185">Reference proteome</keyword>
<comment type="caution">
    <text evidence="2">The sequence shown here is derived from an EMBL/GenBank/DDBJ whole genome shotgun (WGS) entry which is preliminary data.</text>
</comment>